<dbReference type="SUPFAM" id="SSF51735">
    <property type="entry name" value="NAD(P)-binding Rossmann-fold domains"/>
    <property type="match status" value="1"/>
</dbReference>
<dbReference type="PANTHER" id="PTHR40459:SF1">
    <property type="entry name" value="CONSERVED HYPOTHETICAL ALANINE AND LEUCINE RICH PROTEIN"/>
    <property type="match status" value="1"/>
</dbReference>
<sequence>MIKIIVIGTGNVGTHLCRAFEKAGSTSNVQLAAYHNRGQKKLPEIDAPLAKNLNHLPNADLILLAVPDDAIASVAEDLPAQETIIAHTSGSVAMQTLNKHKNHGVFYLPQSFSISRTPNFEEITICMESSNDFVNKTLEMVAVPLSRKRAQINSQQRKKLHLAAVYINNFVNHCYTKAGEIMEEAAIDHDLLDALMRETFDKAIDLSPKNAQTGPALRNDSKTIEKHLQMLEKEDRDMYRSITKSIQKTHGKKL</sequence>
<comment type="caution">
    <text evidence="3">The sequence shown here is derived from an EMBL/GenBank/DDBJ whole genome shotgun (WGS) entry which is preliminary data.</text>
</comment>
<protein>
    <submittedName>
        <fullName evidence="3">Short-subunit dehydrogenase-like oxidoreductase (DUF2520 family)</fullName>
    </submittedName>
</protein>
<dbReference type="Gene3D" id="3.40.50.720">
    <property type="entry name" value="NAD(P)-binding Rossmann-like Domain"/>
    <property type="match status" value="1"/>
</dbReference>
<feature type="domain" description="DUF2520" evidence="2">
    <location>
        <begin position="124"/>
        <end position="246"/>
    </location>
</feature>
<dbReference type="InterPro" id="IPR037108">
    <property type="entry name" value="TM1727-like_C_sf"/>
</dbReference>
<evidence type="ECO:0000313" key="3">
    <source>
        <dbReference type="EMBL" id="PZX38250.1"/>
    </source>
</evidence>
<gene>
    <name evidence="3" type="ORF">LX97_02831</name>
</gene>
<reference evidence="3 4" key="1">
    <citation type="submission" date="2018-06" db="EMBL/GenBank/DDBJ databases">
        <title>Genomic Encyclopedia of Archaeal and Bacterial Type Strains, Phase II (KMG-II): from individual species to whole genera.</title>
        <authorList>
            <person name="Goeker M."/>
        </authorList>
    </citation>
    <scope>NUCLEOTIDE SEQUENCE [LARGE SCALE GENOMIC DNA]</scope>
    <source>
        <strain evidence="3 4">DSM 17205</strain>
    </source>
</reference>
<dbReference type="Gene3D" id="1.10.1040.20">
    <property type="entry name" value="ProC-like, C-terminal domain"/>
    <property type="match status" value="1"/>
</dbReference>
<dbReference type="Pfam" id="PF10728">
    <property type="entry name" value="DUF2520"/>
    <property type="match status" value="1"/>
</dbReference>
<dbReference type="SUPFAM" id="SSF48179">
    <property type="entry name" value="6-phosphogluconate dehydrogenase C-terminal domain-like"/>
    <property type="match status" value="1"/>
</dbReference>
<accession>A0ABX5PVU2</accession>
<evidence type="ECO:0000259" key="1">
    <source>
        <dbReference type="Pfam" id="PF10727"/>
    </source>
</evidence>
<dbReference type="InterPro" id="IPR018931">
    <property type="entry name" value="DUF2520"/>
</dbReference>
<dbReference type="PANTHER" id="PTHR40459">
    <property type="entry name" value="CONSERVED HYPOTHETICAL ALANINE AND LEUCINE RICH PROTEIN"/>
    <property type="match status" value="1"/>
</dbReference>
<name>A0ABX5PVU2_9FLAO</name>
<keyword evidence="4" id="KW-1185">Reference proteome</keyword>
<evidence type="ECO:0000259" key="2">
    <source>
        <dbReference type="Pfam" id="PF10728"/>
    </source>
</evidence>
<dbReference type="Pfam" id="PF10727">
    <property type="entry name" value="Rossmann-like"/>
    <property type="match status" value="1"/>
</dbReference>
<dbReference type="EMBL" id="QKZR01000005">
    <property type="protein sequence ID" value="PZX38250.1"/>
    <property type="molecule type" value="Genomic_DNA"/>
</dbReference>
<evidence type="ECO:0000313" key="4">
    <source>
        <dbReference type="Proteomes" id="UP000248584"/>
    </source>
</evidence>
<proteinExistence type="predicted"/>
<feature type="domain" description="Putative oxidoreductase/dehydrogenase Rossmann-like" evidence="1">
    <location>
        <begin position="3"/>
        <end position="105"/>
    </location>
</feature>
<dbReference type="RefSeq" id="WP_015364003.1">
    <property type="nucleotide sequence ID" value="NZ_QKZR01000005.1"/>
</dbReference>
<dbReference type="InterPro" id="IPR019665">
    <property type="entry name" value="OxRdtase/DH_put_Rossmann_dom"/>
</dbReference>
<organism evidence="3 4">
    <name type="scientific">Nonlabens dokdonensis</name>
    <dbReference type="NCBI Taxonomy" id="328515"/>
    <lineage>
        <taxon>Bacteria</taxon>
        <taxon>Pseudomonadati</taxon>
        <taxon>Bacteroidota</taxon>
        <taxon>Flavobacteriia</taxon>
        <taxon>Flavobacteriales</taxon>
        <taxon>Flavobacteriaceae</taxon>
        <taxon>Nonlabens</taxon>
    </lineage>
</organism>
<dbReference type="InterPro" id="IPR036291">
    <property type="entry name" value="NAD(P)-bd_dom_sf"/>
</dbReference>
<dbReference type="Proteomes" id="UP000248584">
    <property type="component" value="Unassembled WGS sequence"/>
</dbReference>
<dbReference type="InterPro" id="IPR008927">
    <property type="entry name" value="6-PGluconate_DH-like_C_sf"/>
</dbReference>